<comment type="similarity">
    <text evidence="2">Belongs to the UPF0718 family.</text>
</comment>
<feature type="transmembrane region" description="Helical" evidence="7">
    <location>
        <begin position="232"/>
        <end position="253"/>
    </location>
</feature>
<protein>
    <submittedName>
        <fullName evidence="8">Permease</fullName>
    </submittedName>
</protein>
<evidence type="ECO:0000256" key="1">
    <source>
        <dbReference type="ARBA" id="ARBA00004651"/>
    </source>
</evidence>
<feature type="transmembrane region" description="Helical" evidence="7">
    <location>
        <begin position="150"/>
        <end position="174"/>
    </location>
</feature>
<evidence type="ECO:0000256" key="7">
    <source>
        <dbReference type="SAM" id="Phobius"/>
    </source>
</evidence>
<keyword evidence="6 7" id="KW-0472">Membrane</keyword>
<gene>
    <name evidence="8" type="ORF">Plo01_16090</name>
</gene>
<evidence type="ECO:0000256" key="2">
    <source>
        <dbReference type="ARBA" id="ARBA00006386"/>
    </source>
</evidence>
<name>A0A8J3RI03_9ACTN</name>
<feature type="transmembrane region" description="Helical" evidence="7">
    <location>
        <begin position="42"/>
        <end position="60"/>
    </location>
</feature>
<dbReference type="InterPro" id="IPR052923">
    <property type="entry name" value="UPF0718"/>
</dbReference>
<evidence type="ECO:0000313" key="8">
    <source>
        <dbReference type="EMBL" id="GIH75180.1"/>
    </source>
</evidence>
<dbReference type="AlphaFoldDB" id="A0A8J3RI03"/>
<feature type="transmembrane region" description="Helical" evidence="7">
    <location>
        <begin position="327"/>
        <end position="350"/>
    </location>
</feature>
<evidence type="ECO:0000313" key="9">
    <source>
        <dbReference type="Proteomes" id="UP000616724"/>
    </source>
</evidence>
<dbReference type="Proteomes" id="UP000616724">
    <property type="component" value="Unassembled WGS sequence"/>
</dbReference>
<dbReference type="GO" id="GO:0005886">
    <property type="term" value="C:plasma membrane"/>
    <property type="evidence" value="ECO:0007669"/>
    <property type="project" value="UniProtKB-SubCell"/>
</dbReference>
<feature type="transmembrane region" description="Helical" evidence="7">
    <location>
        <begin position="260"/>
        <end position="281"/>
    </location>
</feature>
<feature type="transmembrane region" description="Helical" evidence="7">
    <location>
        <begin position="181"/>
        <end position="200"/>
    </location>
</feature>
<sequence length="351" mass="36506">MKSDTIWAMSHLHTGPRQPWADEDGAVPPASWGRDVPPGRSLPWGFMLVIALLVVGRFALAPYLTSAALQTWATVFVAICVQALPFLVFGVALSAAITAFVPGSFWTRALPRHPAAAVPVAGMAGAVLPGCECASVPVASGLMARGVTPAAALAFLLASPAINPIVLVATAVAFPGQPLMVAARFGASLIVAVLVGWLWLRFGRSEWLRIPSRPHGEGSKLGAFAEAMRHDLLHAGGFLIVGGLAAATINVLVPREWLTAVAGIPWLAVLVMALLAVLLSICSEADAFVAASMSAFSPTAKLAFLVVGPMVDLKLIALQAGTFGRAFAVRFVPLTFGLAVLVSALSGWLLL</sequence>
<proteinExistence type="inferred from homology"/>
<evidence type="ECO:0000256" key="6">
    <source>
        <dbReference type="ARBA" id="ARBA00023136"/>
    </source>
</evidence>
<organism evidence="8 9">
    <name type="scientific">Planobispora longispora</name>
    <dbReference type="NCBI Taxonomy" id="28887"/>
    <lineage>
        <taxon>Bacteria</taxon>
        <taxon>Bacillati</taxon>
        <taxon>Actinomycetota</taxon>
        <taxon>Actinomycetes</taxon>
        <taxon>Streptosporangiales</taxon>
        <taxon>Streptosporangiaceae</taxon>
        <taxon>Planobispora</taxon>
    </lineage>
</organism>
<comment type="subcellular location">
    <subcellularLocation>
        <location evidence="1">Cell membrane</location>
        <topology evidence="1">Multi-pass membrane protein</topology>
    </subcellularLocation>
</comment>
<feature type="transmembrane region" description="Helical" evidence="7">
    <location>
        <begin position="72"/>
        <end position="101"/>
    </location>
</feature>
<keyword evidence="9" id="KW-1185">Reference proteome</keyword>
<comment type="caution">
    <text evidence="8">The sequence shown here is derived from an EMBL/GenBank/DDBJ whole genome shotgun (WGS) entry which is preliminary data.</text>
</comment>
<accession>A0A8J3RI03</accession>
<evidence type="ECO:0000256" key="5">
    <source>
        <dbReference type="ARBA" id="ARBA00022989"/>
    </source>
</evidence>
<dbReference type="PANTHER" id="PTHR34184:SF4">
    <property type="entry name" value="UPF0718 PROTEIN YCGR"/>
    <property type="match status" value="1"/>
</dbReference>
<reference evidence="8 9" key="1">
    <citation type="submission" date="2021-01" db="EMBL/GenBank/DDBJ databases">
        <title>Whole genome shotgun sequence of Planobispora longispora NBRC 13918.</title>
        <authorList>
            <person name="Komaki H."/>
            <person name="Tamura T."/>
        </authorList>
    </citation>
    <scope>NUCLEOTIDE SEQUENCE [LARGE SCALE GENOMIC DNA]</scope>
    <source>
        <strain evidence="8 9">NBRC 13918</strain>
    </source>
</reference>
<evidence type="ECO:0000256" key="3">
    <source>
        <dbReference type="ARBA" id="ARBA00022475"/>
    </source>
</evidence>
<keyword evidence="3" id="KW-1003">Cell membrane</keyword>
<keyword evidence="5 7" id="KW-1133">Transmembrane helix</keyword>
<dbReference type="Pfam" id="PF03773">
    <property type="entry name" value="ArsP_1"/>
    <property type="match status" value="1"/>
</dbReference>
<dbReference type="PANTHER" id="PTHR34184">
    <property type="entry name" value="UPF0718 PROTEIN YCGR"/>
    <property type="match status" value="1"/>
</dbReference>
<evidence type="ECO:0000256" key="4">
    <source>
        <dbReference type="ARBA" id="ARBA00022692"/>
    </source>
</evidence>
<keyword evidence="4 7" id="KW-0812">Transmembrane</keyword>
<dbReference type="EMBL" id="BOOH01000014">
    <property type="protein sequence ID" value="GIH75180.1"/>
    <property type="molecule type" value="Genomic_DNA"/>
</dbReference>
<dbReference type="InterPro" id="IPR005524">
    <property type="entry name" value="DUF318"/>
</dbReference>
<feature type="transmembrane region" description="Helical" evidence="7">
    <location>
        <begin position="287"/>
        <end position="307"/>
    </location>
</feature>